<name>A0A3D8PVS0_9BACI</name>
<sequence>MLVFSLFLCLVLVGCSDSASSSKKSLENEKIKLVDNEEKLYVGFILDTLRDERWYGDKEAFENEIINLGGNVKTLAANGHTEVQIKQAELLIAEGVDVLVVVPSDGEAAAPIVELAHEAGIKIISYDRLIRNAAVDYYISFDNTKVGELQAKEILKHAPKGNYVYVGGAESDNNAVLLRNGTMNILQPHVDSEDINIIFDQYTDNWDPAIAEQNMKEVLSANSGQVDAIIAANDGTAGGAIRALEEAQLAGEIPVSGQDAEKEALDRVKAGTQTMTVEKPMVVIATHAAEMAMKLANGEDIQTDITVENGQEDIPTILLEPRILTKDDIK</sequence>
<dbReference type="InterPro" id="IPR025997">
    <property type="entry name" value="SBP_2_dom"/>
</dbReference>
<dbReference type="Proteomes" id="UP000256520">
    <property type="component" value="Unassembled WGS sequence"/>
</dbReference>
<evidence type="ECO:0000259" key="3">
    <source>
        <dbReference type="Pfam" id="PF13407"/>
    </source>
</evidence>
<dbReference type="InterPro" id="IPR028082">
    <property type="entry name" value="Peripla_BP_I"/>
</dbReference>
<dbReference type="Pfam" id="PF13407">
    <property type="entry name" value="Peripla_BP_4"/>
    <property type="match status" value="1"/>
</dbReference>
<comment type="caution">
    <text evidence="4">The sequence shown here is derived from an EMBL/GenBank/DDBJ whole genome shotgun (WGS) entry which is preliminary data.</text>
</comment>
<evidence type="ECO:0000256" key="2">
    <source>
        <dbReference type="ARBA" id="ARBA00022729"/>
    </source>
</evidence>
<evidence type="ECO:0000313" key="4">
    <source>
        <dbReference type="EMBL" id="RDW18995.1"/>
    </source>
</evidence>
<gene>
    <name evidence="4" type="ORF">CWR45_08520</name>
</gene>
<keyword evidence="2" id="KW-0732">Signal</keyword>
<accession>A0A3D8PVS0</accession>
<keyword evidence="5" id="KW-1185">Reference proteome</keyword>
<dbReference type="OrthoDB" id="9769193at2"/>
<dbReference type="GO" id="GO:0030246">
    <property type="term" value="F:carbohydrate binding"/>
    <property type="evidence" value="ECO:0007669"/>
    <property type="project" value="TreeGrafter"/>
</dbReference>
<organism evidence="4 5">
    <name type="scientific">Oceanobacillus chungangensis</name>
    <dbReference type="NCBI Taxonomy" id="1229152"/>
    <lineage>
        <taxon>Bacteria</taxon>
        <taxon>Bacillati</taxon>
        <taxon>Bacillota</taxon>
        <taxon>Bacilli</taxon>
        <taxon>Bacillales</taxon>
        <taxon>Bacillaceae</taxon>
        <taxon>Oceanobacillus</taxon>
    </lineage>
</organism>
<reference evidence="5" key="1">
    <citation type="submission" date="2017-11" db="EMBL/GenBank/DDBJ databases">
        <authorList>
            <person name="Zhu W."/>
        </authorList>
    </citation>
    <scope>NUCLEOTIDE SEQUENCE [LARGE SCALE GENOMIC DNA]</scope>
    <source>
        <strain evidence="5">CAU 1051</strain>
    </source>
</reference>
<dbReference type="PANTHER" id="PTHR30036">
    <property type="entry name" value="D-XYLOSE-BINDING PERIPLASMIC PROTEIN"/>
    <property type="match status" value="1"/>
</dbReference>
<dbReference type="AlphaFoldDB" id="A0A3D8PVS0"/>
<proteinExistence type="predicted"/>
<protein>
    <submittedName>
        <fullName evidence="4">ATPase</fullName>
    </submittedName>
</protein>
<feature type="domain" description="Periplasmic binding protein" evidence="3">
    <location>
        <begin position="42"/>
        <end position="299"/>
    </location>
</feature>
<dbReference type="EMBL" id="PIOD01000008">
    <property type="protein sequence ID" value="RDW18995.1"/>
    <property type="molecule type" value="Genomic_DNA"/>
</dbReference>
<dbReference type="GO" id="GO:0030288">
    <property type="term" value="C:outer membrane-bounded periplasmic space"/>
    <property type="evidence" value="ECO:0007669"/>
    <property type="project" value="TreeGrafter"/>
</dbReference>
<evidence type="ECO:0000313" key="5">
    <source>
        <dbReference type="Proteomes" id="UP000256520"/>
    </source>
</evidence>
<dbReference type="InterPro" id="IPR050555">
    <property type="entry name" value="Bact_Solute-Bind_Prot2"/>
</dbReference>
<comment type="subcellular location">
    <subcellularLocation>
        <location evidence="1">Cell envelope</location>
    </subcellularLocation>
</comment>
<evidence type="ECO:0000256" key="1">
    <source>
        <dbReference type="ARBA" id="ARBA00004196"/>
    </source>
</evidence>
<dbReference type="Gene3D" id="3.40.50.2300">
    <property type="match status" value="2"/>
</dbReference>
<dbReference type="PANTHER" id="PTHR30036:SF1">
    <property type="entry name" value="D-XYLOSE-BINDING PERIPLASMIC PROTEIN"/>
    <property type="match status" value="1"/>
</dbReference>
<dbReference type="SUPFAM" id="SSF53822">
    <property type="entry name" value="Periplasmic binding protein-like I"/>
    <property type="match status" value="1"/>
</dbReference>